<dbReference type="Pfam" id="PF01381">
    <property type="entry name" value="HTH_3"/>
    <property type="match status" value="1"/>
</dbReference>
<accession>S0P2G3</accession>
<feature type="transmembrane region" description="Helical" evidence="2">
    <location>
        <begin position="134"/>
        <end position="153"/>
    </location>
</feature>
<proteinExistence type="predicted"/>
<dbReference type="eggNOG" id="COG1476">
    <property type="taxonomic scope" value="Bacteria"/>
</dbReference>
<dbReference type="InterPro" id="IPR001387">
    <property type="entry name" value="Cro/C1-type_HTH"/>
</dbReference>
<dbReference type="GO" id="GO:0003677">
    <property type="term" value="F:DNA binding"/>
    <property type="evidence" value="ECO:0007669"/>
    <property type="project" value="UniProtKB-KW"/>
</dbReference>
<dbReference type="EMBL" id="ASWO01000008">
    <property type="protein sequence ID" value="EOT82641.1"/>
    <property type="molecule type" value="Genomic_DNA"/>
</dbReference>
<evidence type="ECO:0000256" key="2">
    <source>
        <dbReference type="SAM" id="Phobius"/>
    </source>
</evidence>
<dbReference type="OrthoDB" id="9805856at2"/>
<dbReference type="PANTHER" id="PTHR46558">
    <property type="entry name" value="TRACRIPTIONAL REGULATORY PROTEIN-RELATED-RELATED"/>
    <property type="match status" value="1"/>
</dbReference>
<sequence>MDISTQLKQKREALHLTQQQVADKVFVTRQTISKWELGKSQPDLVSLTLLKNVLQLDDLDLDGAKNAKGDRYMKPTLSWKDLLFTLFFGILFLPIRLLYTVNLQHKHSKFVKFFVKPILLGLFFLYIGSLNTKALLVITALTVILYYTMTFYYTNE</sequence>
<evidence type="ECO:0000256" key="1">
    <source>
        <dbReference type="ARBA" id="ARBA00023125"/>
    </source>
</evidence>
<dbReference type="InterPro" id="IPR010982">
    <property type="entry name" value="Lambda_DNA-bd_dom_sf"/>
</dbReference>
<name>S0P2G3_9ENTE</name>
<keyword evidence="2" id="KW-0812">Transmembrane</keyword>
<dbReference type="SUPFAM" id="SSF47413">
    <property type="entry name" value="lambda repressor-like DNA-binding domains"/>
    <property type="match status" value="1"/>
</dbReference>
<dbReference type="RefSeq" id="WP_016186667.1">
    <property type="nucleotide sequence ID" value="NZ_ASWO01000008.1"/>
</dbReference>
<feature type="transmembrane region" description="Helical" evidence="2">
    <location>
        <begin position="111"/>
        <end position="128"/>
    </location>
</feature>
<protein>
    <recommendedName>
        <fullName evidence="3">HTH cro/C1-type domain-containing protein</fullName>
    </recommendedName>
</protein>
<evidence type="ECO:0000259" key="3">
    <source>
        <dbReference type="PROSITE" id="PS50943"/>
    </source>
</evidence>
<keyword evidence="5" id="KW-1185">Reference proteome</keyword>
<dbReference type="PATRIC" id="fig|1140003.3.peg.2162"/>
<dbReference type="CDD" id="cd00093">
    <property type="entry name" value="HTH_XRE"/>
    <property type="match status" value="1"/>
</dbReference>
<gene>
    <name evidence="4" type="ORF">I573_02256</name>
</gene>
<dbReference type="PROSITE" id="PS50943">
    <property type="entry name" value="HTH_CROC1"/>
    <property type="match status" value="1"/>
</dbReference>
<dbReference type="Gene3D" id="1.10.260.40">
    <property type="entry name" value="lambda repressor-like DNA-binding domains"/>
    <property type="match status" value="1"/>
</dbReference>
<keyword evidence="1" id="KW-0238">DNA-binding</keyword>
<dbReference type="STRING" id="1140003.OMY_02251"/>
<keyword evidence="2" id="KW-1133">Transmembrane helix</keyword>
<dbReference type="AlphaFoldDB" id="S0P2G3"/>
<dbReference type="PANTHER" id="PTHR46558:SF4">
    <property type="entry name" value="DNA-BIDING PHAGE PROTEIN"/>
    <property type="match status" value="1"/>
</dbReference>
<feature type="domain" description="HTH cro/C1-type" evidence="3">
    <location>
        <begin position="7"/>
        <end position="61"/>
    </location>
</feature>
<evidence type="ECO:0000313" key="5">
    <source>
        <dbReference type="Proteomes" id="UP000015961"/>
    </source>
</evidence>
<dbReference type="Proteomes" id="UP000015961">
    <property type="component" value="Unassembled WGS sequence"/>
</dbReference>
<dbReference type="SMART" id="SM00530">
    <property type="entry name" value="HTH_XRE"/>
    <property type="match status" value="1"/>
</dbReference>
<keyword evidence="2" id="KW-0472">Membrane</keyword>
<feature type="transmembrane region" description="Helical" evidence="2">
    <location>
        <begin position="82"/>
        <end position="99"/>
    </location>
</feature>
<reference evidence="4 5" key="1">
    <citation type="submission" date="2013-03" db="EMBL/GenBank/DDBJ databases">
        <title>The Genome Sequence of Enterococcus sulfureus ATCC_49903 (PacBio/Illumina hybrid assembly).</title>
        <authorList>
            <consortium name="The Broad Institute Genomics Platform"/>
            <consortium name="The Broad Institute Genome Sequencing Center for Infectious Disease"/>
            <person name="Earl A."/>
            <person name="Russ C."/>
            <person name="Gilmore M."/>
            <person name="Surin D."/>
            <person name="Walker B."/>
            <person name="Young S."/>
            <person name="Zeng Q."/>
            <person name="Gargeya S."/>
            <person name="Fitzgerald M."/>
            <person name="Haas B."/>
            <person name="Abouelleil A."/>
            <person name="Allen A.W."/>
            <person name="Alvarado L."/>
            <person name="Arachchi H.M."/>
            <person name="Berlin A.M."/>
            <person name="Chapman S.B."/>
            <person name="Gainer-Dewar J."/>
            <person name="Goldberg J."/>
            <person name="Griggs A."/>
            <person name="Gujja S."/>
            <person name="Hansen M."/>
            <person name="Howarth C."/>
            <person name="Imamovic A."/>
            <person name="Ireland A."/>
            <person name="Larimer J."/>
            <person name="McCowan C."/>
            <person name="Murphy C."/>
            <person name="Pearson M."/>
            <person name="Poon T.W."/>
            <person name="Priest M."/>
            <person name="Roberts A."/>
            <person name="Saif S."/>
            <person name="Shea T."/>
            <person name="Sisk P."/>
            <person name="Sykes S."/>
            <person name="Wortman J."/>
            <person name="Nusbaum C."/>
            <person name="Birren B."/>
        </authorList>
    </citation>
    <scope>NUCLEOTIDE SEQUENCE [LARGE SCALE GENOMIC DNA]</scope>
    <source>
        <strain evidence="4 5">ATCC 49903</strain>
    </source>
</reference>
<comment type="caution">
    <text evidence="4">The sequence shown here is derived from an EMBL/GenBank/DDBJ whole genome shotgun (WGS) entry which is preliminary data.</text>
</comment>
<organism evidence="4 5">
    <name type="scientific">Enterococcus sulfureus ATCC 49903</name>
    <dbReference type="NCBI Taxonomy" id="1140003"/>
    <lineage>
        <taxon>Bacteria</taxon>
        <taxon>Bacillati</taxon>
        <taxon>Bacillota</taxon>
        <taxon>Bacilli</taxon>
        <taxon>Lactobacillales</taxon>
        <taxon>Enterococcaceae</taxon>
        <taxon>Enterococcus</taxon>
    </lineage>
</organism>
<evidence type="ECO:0000313" key="4">
    <source>
        <dbReference type="EMBL" id="EOT82641.1"/>
    </source>
</evidence>